<feature type="compositionally biased region" description="Polar residues" evidence="1">
    <location>
        <begin position="1"/>
        <end position="25"/>
    </location>
</feature>
<dbReference type="OrthoDB" id="1071881at2759"/>
<name>A0A8X7WBR5_BRACI</name>
<dbReference type="EMBL" id="JAAMPC010000002">
    <property type="protein sequence ID" value="KAG2326666.1"/>
    <property type="molecule type" value="Genomic_DNA"/>
</dbReference>
<dbReference type="PANTHER" id="PTHR33116:SF84">
    <property type="entry name" value="RNA-DIRECTED DNA POLYMERASE"/>
    <property type="match status" value="1"/>
</dbReference>
<comment type="caution">
    <text evidence="3">The sequence shown here is derived from an EMBL/GenBank/DDBJ whole genome shotgun (WGS) entry which is preliminary data.</text>
</comment>
<evidence type="ECO:0000313" key="3">
    <source>
        <dbReference type="EMBL" id="KAG2326666.1"/>
    </source>
</evidence>
<keyword evidence="4" id="KW-1185">Reference proteome</keyword>
<sequence length="501" mass="56284">MGTPAGSDSSEEGSQPPKTLVTQKGSWERACLAPKKDIEQSTLLSDDIEEGEIEGILSVEKQNGNAEEEIPETNKSESEKAEGQDMEETLLTSPAQPEKSMVLLETEQTLFSGKETENGKSDEEYEREWSDVTPGKASRSPNKKILEAENVSIVSNSRFSVLSPTGEDGEEVEESAETNEVGVGSSELIEKSSDLKNSRKEVKEKEVIIVRQSLPRGSKDKHKFLSDITAQKAKEAAPALSKKIIDITGARGCIDLGIPITATVEFAVQKYRSRRHRVAHMNDIENEILKLRLQGLALDTDIRLWKGVGDSFKPQFNTQQTWQLTRLHTPRVNWSKAVWFRGATPRYSVLTWIAVHDRLATRTRIQRWSPQADAQCVLCSGHLETREHLFFSCSYSKQIWKGLTANLLGSRYTEDWNCILEILAGSGGNNTEMFLLRYAFQSSIHTIWRERNGRKHGEPHQTSTSLIRFIDKGVRNRISSLRMGGSRRFTNALTTWFATRG</sequence>
<evidence type="ECO:0000256" key="1">
    <source>
        <dbReference type="SAM" id="MobiDB-lite"/>
    </source>
</evidence>
<dbReference type="Proteomes" id="UP000886595">
    <property type="component" value="Unassembled WGS sequence"/>
</dbReference>
<feature type="region of interest" description="Disordered" evidence="1">
    <location>
        <begin position="161"/>
        <end position="196"/>
    </location>
</feature>
<dbReference type="PANTHER" id="PTHR33116">
    <property type="entry name" value="REVERSE TRANSCRIPTASE ZINC-BINDING DOMAIN-CONTAINING PROTEIN-RELATED-RELATED"/>
    <property type="match status" value="1"/>
</dbReference>
<reference evidence="3 4" key="1">
    <citation type="submission" date="2020-02" db="EMBL/GenBank/DDBJ databases">
        <authorList>
            <person name="Ma Q."/>
            <person name="Huang Y."/>
            <person name="Song X."/>
            <person name="Pei D."/>
        </authorList>
    </citation>
    <scope>NUCLEOTIDE SEQUENCE [LARGE SCALE GENOMIC DNA]</scope>
    <source>
        <strain evidence="3">Sxm20200214</strain>
        <tissue evidence="3">Leaf</tissue>
    </source>
</reference>
<feature type="region of interest" description="Disordered" evidence="1">
    <location>
        <begin position="1"/>
        <end position="144"/>
    </location>
</feature>
<feature type="compositionally biased region" description="Acidic residues" evidence="1">
    <location>
        <begin position="167"/>
        <end position="177"/>
    </location>
</feature>
<evidence type="ECO:0000259" key="2">
    <source>
        <dbReference type="Pfam" id="PF13966"/>
    </source>
</evidence>
<organism evidence="3 4">
    <name type="scientific">Brassica carinata</name>
    <name type="common">Ethiopian mustard</name>
    <name type="synonym">Abyssinian cabbage</name>
    <dbReference type="NCBI Taxonomy" id="52824"/>
    <lineage>
        <taxon>Eukaryota</taxon>
        <taxon>Viridiplantae</taxon>
        <taxon>Streptophyta</taxon>
        <taxon>Embryophyta</taxon>
        <taxon>Tracheophyta</taxon>
        <taxon>Spermatophyta</taxon>
        <taxon>Magnoliopsida</taxon>
        <taxon>eudicotyledons</taxon>
        <taxon>Gunneridae</taxon>
        <taxon>Pentapetalae</taxon>
        <taxon>rosids</taxon>
        <taxon>malvids</taxon>
        <taxon>Brassicales</taxon>
        <taxon>Brassicaceae</taxon>
        <taxon>Brassiceae</taxon>
        <taxon>Brassica</taxon>
    </lineage>
</organism>
<dbReference type="InterPro" id="IPR026960">
    <property type="entry name" value="RVT-Znf"/>
</dbReference>
<proteinExistence type="predicted"/>
<gene>
    <name evidence="3" type="ORF">Bca52824_009394</name>
</gene>
<feature type="compositionally biased region" description="Basic and acidic residues" evidence="1">
    <location>
        <begin position="72"/>
        <end position="83"/>
    </location>
</feature>
<protein>
    <recommendedName>
        <fullName evidence="2">Reverse transcriptase zinc-binding domain-containing protein</fullName>
    </recommendedName>
</protein>
<dbReference type="AlphaFoldDB" id="A0A8X7WBR5"/>
<dbReference type="Pfam" id="PF13966">
    <property type="entry name" value="zf-RVT"/>
    <property type="match status" value="1"/>
</dbReference>
<feature type="compositionally biased region" description="Basic and acidic residues" evidence="1">
    <location>
        <begin position="114"/>
        <end position="130"/>
    </location>
</feature>
<accession>A0A8X7WBR5</accession>
<feature type="domain" description="Reverse transcriptase zinc-binding" evidence="2">
    <location>
        <begin position="316"/>
        <end position="400"/>
    </location>
</feature>
<evidence type="ECO:0000313" key="4">
    <source>
        <dbReference type="Proteomes" id="UP000886595"/>
    </source>
</evidence>